<proteinExistence type="predicted"/>
<name>A0A382PN23_9ZZZZ</name>
<dbReference type="EMBL" id="UINC01108221">
    <property type="protein sequence ID" value="SVC74160.1"/>
    <property type="molecule type" value="Genomic_DNA"/>
</dbReference>
<accession>A0A382PN23</accession>
<gene>
    <name evidence="1" type="ORF">METZ01_LOCUS327014</name>
</gene>
<protein>
    <submittedName>
        <fullName evidence="1">Uncharacterized protein</fullName>
    </submittedName>
</protein>
<reference evidence="1" key="1">
    <citation type="submission" date="2018-05" db="EMBL/GenBank/DDBJ databases">
        <authorList>
            <person name="Lanie J.A."/>
            <person name="Ng W.-L."/>
            <person name="Kazmierczak K.M."/>
            <person name="Andrzejewski T.M."/>
            <person name="Davidsen T.M."/>
            <person name="Wayne K.J."/>
            <person name="Tettelin H."/>
            <person name="Glass J.I."/>
            <person name="Rusch D."/>
            <person name="Podicherti R."/>
            <person name="Tsui H.-C.T."/>
            <person name="Winkler M.E."/>
        </authorList>
    </citation>
    <scope>NUCLEOTIDE SEQUENCE</scope>
</reference>
<evidence type="ECO:0000313" key="1">
    <source>
        <dbReference type="EMBL" id="SVC74160.1"/>
    </source>
</evidence>
<sequence>MEFPIRVKPIPVLPAVPSTIIPFSLRIFFSSESFIIAQAALSFIDPPGFKYSAFPKILQPVSFEGPFSLINGVLPIASIKLL</sequence>
<dbReference type="AlphaFoldDB" id="A0A382PN23"/>
<organism evidence="1">
    <name type="scientific">marine metagenome</name>
    <dbReference type="NCBI Taxonomy" id="408172"/>
    <lineage>
        <taxon>unclassified sequences</taxon>
        <taxon>metagenomes</taxon>
        <taxon>ecological metagenomes</taxon>
    </lineage>
</organism>